<dbReference type="GO" id="GO:0044550">
    <property type="term" value="P:secondary metabolite biosynthetic process"/>
    <property type="evidence" value="ECO:0007669"/>
    <property type="project" value="TreeGrafter"/>
</dbReference>
<gene>
    <name evidence="3" type="ORF">SAMN05421820_1311</name>
</gene>
<dbReference type="InterPro" id="IPR044894">
    <property type="entry name" value="TubC_N_sf"/>
</dbReference>
<accession>A0A1H0MPL0</accession>
<keyword evidence="4" id="KW-1185">Reference proteome</keyword>
<dbReference type="GO" id="GO:0005829">
    <property type="term" value="C:cytosol"/>
    <property type="evidence" value="ECO:0007669"/>
    <property type="project" value="TreeGrafter"/>
</dbReference>
<dbReference type="Proteomes" id="UP000183200">
    <property type="component" value="Unassembled WGS sequence"/>
</dbReference>
<dbReference type="Pfam" id="PF00668">
    <property type="entry name" value="Condensation"/>
    <property type="match status" value="1"/>
</dbReference>
<dbReference type="GO" id="GO:0003824">
    <property type="term" value="F:catalytic activity"/>
    <property type="evidence" value="ECO:0007669"/>
    <property type="project" value="InterPro"/>
</dbReference>
<evidence type="ECO:0000313" key="3">
    <source>
        <dbReference type="EMBL" id="SDO82090.1"/>
    </source>
</evidence>
<dbReference type="InterPro" id="IPR001242">
    <property type="entry name" value="Condensation_dom"/>
</dbReference>
<feature type="domain" description="TubC N-terminal docking" evidence="2">
    <location>
        <begin position="3"/>
        <end position="51"/>
    </location>
</feature>
<dbReference type="CDD" id="cd19531">
    <property type="entry name" value="LCL_NRPS-like"/>
    <property type="match status" value="1"/>
</dbReference>
<dbReference type="PANTHER" id="PTHR45527">
    <property type="entry name" value="NONRIBOSOMAL PEPTIDE SYNTHETASE"/>
    <property type="match status" value="1"/>
</dbReference>
<dbReference type="InterPro" id="IPR023213">
    <property type="entry name" value="CAT-like_dom_sf"/>
</dbReference>
<dbReference type="InterPro" id="IPR041464">
    <property type="entry name" value="TubC_N"/>
</dbReference>
<feature type="non-terminal residue" evidence="3">
    <location>
        <position position="550"/>
    </location>
</feature>
<evidence type="ECO:0000313" key="4">
    <source>
        <dbReference type="Proteomes" id="UP000183200"/>
    </source>
</evidence>
<dbReference type="GO" id="GO:0031177">
    <property type="term" value="F:phosphopantetheine binding"/>
    <property type="evidence" value="ECO:0007669"/>
    <property type="project" value="TreeGrafter"/>
</dbReference>
<dbReference type="Gene3D" id="1.10.10.1830">
    <property type="entry name" value="Non-ribosomal peptide synthase, adenylation domain"/>
    <property type="match status" value="1"/>
</dbReference>
<dbReference type="Pfam" id="PF18563">
    <property type="entry name" value="TubC_N"/>
    <property type="match status" value="1"/>
</dbReference>
<dbReference type="AlphaFoldDB" id="A0A1H0MPL0"/>
<proteinExistence type="predicted"/>
<dbReference type="EMBL" id="FNGY01000031">
    <property type="protein sequence ID" value="SDO82090.1"/>
    <property type="molecule type" value="Genomic_DNA"/>
</dbReference>
<evidence type="ECO:0000259" key="1">
    <source>
        <dbReference type="Pfam" id="PF00668"/>
    </source>
</evidence>
<feature type="domain" description="Condensation" evidence="1">
    <location>
        <begin position="70"/>
        <end position="524"/>
    </location>
</feature>
<sequence length="550" mass="62552">MDVKNIIQELEKYNARIYVEDGNLKIDCEKGLIDDQLKRLIKAEKDNLINYINLIRGYSFSPIPSVSPADSYLLSSSQRRLWVLSQFEEGNVAYNMRGVHIFEGELDPVGLESSFLSLIARHEILRTVFRGNGEGDPRQYVLTAEELGFHLLQQDLRELQDQDLKVADLVRGDFECPFDLEKGPLLRAGLYQLADNRWIFTYVMHHIISDGWSMGIWIKELFLFYNAYINSEEDALAPLNIQYKDYAAWQQEQLRGDALLLHQNYWMEQFSGMLPVLELAGEKTRPAVKSYRGGDIRAALPAELSNGLRSLTQEHGATLFMGLLTALNALLYRYTGQEDIIVGSPIAGREHADLEDQIGFYVNTLALRSRFSGKDSYRELLAQTRQVTLAAYEHQVYPFDELVEALDLKRDMSRNPLFDVLIVLQNQTAGTEVMNETASSANKLTIKNYQGGNHEVSKFDLTFSFSESGAEINLGIEYNSDVFSRNEVLQLSAHFTQLLEEMIAAPDVSISQLDYLSTAEQKIILADFNATEVRYAEDKTVIDLFEAQVR</sequence>
<name>A0A1H0MPL0_9SPHI</name>
<protein>
    <submittedName>
        <fullName evidence="3">HxxPF-repeated domain-containing protein</fullName>
    </submittedName>
</protein>
<dbReference type="SUPFAM" id="SSF52777">
    <property type="entry name" value="CoA-dependent acyltransferases"/>
    <property type="match status" value="2"/>
</dbReference>
<dbReference type="Gene3D" id="3.30.559.10">
    <property type="entry name" value="Chloramphenicol acetyltransferase-like domain"/>
    <property type="match status" value="1"/>
</dbReference>
<reference evidence="4" key="1">
    <citation type="submission" date="2016-10" db="EMBL/GenBank/DDBJ databases">
        <authorList>
            <person name="Varghese N."/>
            <person name="Submissions S."/>
        </authorList>
    </citation>
    <scope>NUCLEOTIDE SEQUENCE [LARGE SCALE GENOMIC DNA]</scope>
    <source>
        <strain evidence="4">DSM 19110</strain>
    </source>
</reference>
<dbReference type="PANTHER" id="PTHR45527:SF1">
    <property type="entry name" value="FATTY ACID SYNTHASE"/>
    <property type="match status" value="1"/>
</dbReference>
<dbReference type="GO" id="GO:0043041">
    <property type="term" value="P:amino acid activation for nonribosomal peptide biosynthetic process"/>
    <property type="evidence" value="ECO:0007669"/>
    <property type="project" value="TreeGrafter"/>
</dbReference>
<evidence type="ECO:0000259" key="2">
    <source>
        <dbReference type="Pfam" id="PF18563"/>
    </source>
</evidence>
<dbReference type="RefSeq" id="WP_245723978.1">
    <property type="nucleotide sequence ID" value="NZ_FNGY01000031.1"/>
</dbReference>
<dbReference type="Gene3D" id="3.30.559.30">
    <property type="entry name" value="Nonribosomal peptide synthetase, condensation domain"/>
    <property type="match status" value="1"/>
</dbReference>
<organism evidence="3 4">
    <name type="scientific">Pedobacter steynii</name>
    <dbReference type="NCBI Taxonomy" id="430522"/>
    <lineage>
        <taxon>Bacteria</taxon>
        <taxon>Pseudomonadati</taxon>
        <taxon>Bacteroidota</taxon>
        <taxon>Sphingobacteriia</taxon>
        <taxon>Sphingobacteriales</taxon>
        <taxon>Sphingobacteriaceae</taxon>
        <taxon>Pedobacter</taxon>
    </lineage>
</organism>